<protein>
    <submittedName>
        <fullName evidence="1">Uncharacterized protein</fullName>
    </submittedName>
</protein>
<proteinExistence type="predicted"/>
<evidence type="ECO:0000313" key="1">
    <source>
        <dbReference type="EMBL" id="KLU64498.1"/>
    </source>
</evidence>
<dbReference type="PATRIC" id="fig|476652.3.peg.3633"/>
<organism evidence="1 2">
    <name type="scientific">Desulfosporosinus acididurans</name>
    <dbReference type="NCBI Taxonomy" id="476652"/>
    <lineage>
        <taxon>Bacteria</taxon>
        <taxon>Bacillati</taxon>
        <taxon>Bacillota</taxon>
        <taxon>Clostridia</taxon>
        <taxon>Eubacteriales</taxon>
        <taxon>Desulfitobacteriaceae</taxon>
        <taxon>Desulfosporosinus</taxon>
    </lineage>
</organism>
<evidence type="ECO:0000313" key="2">
    <source>
        <dbReference type="Proteomes" id="UP000036356"/>
    </source>
</evidence>
<sequence length="33" mass="3521">MKKLMVVIAIIVLALAVVLLRGIGTYPKEAKAP</sequence>
<gene>
    <name evidence="1" type="ORF">DEAC_c34410</name>
</gene>
<dbReference type="EMBL" id="LDZY01000013">
    <property type="protein sequence ID" value="KLU64498.1"/>
    <property type="molecule type" value="Genomic_DNA"/>
</dbReference>
<reference evidence="1 2" key="1">
    <citation type="submission" date="2015-06" db="EMBL/GenBank/DDBJ databases">
        <title>Draft genome of the moderately acidophilic sulfate reducer Candidatus Desulfosporosinus acididurans strain M1.</title>
        <authorList>
            <person name="Poehlein A."/>
            <person name="Petzsch P."/>
            <person name="Johnson B.D."/>
            <person name="Schloemann M."/>
            <person name="Daniel R."/>
            <person name="Muehling M."/>
        </authorList>
    </citation>
    <scope>NUCLEOTIDE SEQUENCE [LARGE SCALE GENOMIC DNA]</scope>
    <source>
        <strain evidence="1 2">M1</strain>
    </source>
</reference>
<name>A0A0J1FNG4_9FIRM</name>
<comment type="caution">
    <text evidence="1">The sequence shown here is derived from an EMBL/GenBank/DDBJ whole genome shotgun (WGS) entry which is preliminary data.</text>
</comment>
<dbReference type="AlphaFoldDB" id="A0A0J1FNG4"/>
<keyword evidence="2" id="KW-1185">Reference proteome</keyword>
<accession>A0A0J1FNG4</accession>
<dbReference type="Proteomes" id="UP000036356">
    <property type="component" value="Unassembled WGS sequence"/>
</dbReference>